<dbReference type="Pfam" id="PF00883">
    <property type="entry name" value="Peptidase_M17"/>
    <property type="match status" value="1"/>
</dbReference>
<dbReference type="Pfam" id="PF21337">
    <property type="entry name" value="Peptidase_M17_N_1"/>
    <property type="match status" value="1"/>
</dbReference>
<gene>
    <name evidence="7" type="ORF">ACFQPS_11540</name>
</gene>
<dbReference type="Proteomes" id="UP001596456">
    <property type="component" value="Unassembled WGS sequence"/>
</dbReference>
<protein>
    <submittedName>
        <fullName evidence="7">Leucyl aminopeptidase family protein</fullName>
    </submittedName>
</protein>
<dbReference type="RefSeq" id="WP_377359102.1">
    <property type="nucleotide sequence ID" value="NZ_JBHTCM010000010.1"/>
</dbReference>
<keyword evidence="8" id="KW-1185">Reference proteome</keyword>
<evidence type="ECO:0000313" key="7">
    <source>
        <dbReference type="EMBL" id="MFC7333797.1"/>
    </source>
</evidence>
<keyword evidence="4" id="KW-0378">Hydrolase</keyword>
<accession>A0ABW2KX78</accession>
<evidence type="ECO:0000256" key="1">
    <source>
        <dbReference type="ARBA" id="ARBA00009528"/>
    </source>
</evidence>
<dbReference type="PROSITE" id="PS00631">
    <property type="entry name" value="CYTOSOL_AP"/>
    <property type="match status" value="1"/>
</dbReference>
<evidence type="ECO:0000256" key="2">
    <source>
        <dbReference type="ARBA" id="ARBA00022438"/>
    </source>
</evidence>
<comment type="similarity">
    <text evidence="1">Belongs to the peptidase M17 family.</text>
</comment>
<keyword evidence="5" id="KW-0464">Manganese</keyword>
<evidence type="ECO:0000256" key="5">
    <source>
        <dbReference type="ARBA" id="ARBA00023211"/>
    </source>
</evidence>
<sequence length="460" mass="48992">MLQHLRAKPTDDTVPLELIRKAELSAWLDGAEPAAAAWVRGTGFTAEPGAVALLPGEGGRLARALVGVPDRLDLWSLAGLPGSLPKGSYVLPDRLDGREATAAAIGWALGCYQFTRYRKSTKEFAHLVMPAGADRQAVERVVTATALVRDLVNTPAEDLGPPELAQAAEKLADEFGAKLKVIAGDDLLEKNYPMVHAVGRAAAKAPRLIDLRWGNKEHPLVCLVGKGVCFDSGGLDIKGSANMLLMKKDMGGAAHALGVARMIMMAGLPVRLRVLVPAVENAVSGNSFRPMDILPTRKGLTVEIGNTDAEGRLILCDALAEADSDRPALLIDFATLTGAARVALGPELPALFSNDDALAEDLLAAGRETDDPLWRLPLWPGYRKMLDSRIADLNNAPSGGFAGAITAALFLERFVAAETPWAHIDLYAWNPSARPGRPEGGEAMTLRAVYALIERRFGTA</sequence>
<dbReference type="Gene3D" id="3.40.630.10">
    <property type="entry name" value="Zn peptidases"/>
    <property type="match status" value="1"/>
</dbReference>
<dbReference type="SUPFAM" id="SSF53187">
    <property type="entry name" value="Zn-dependent exopeptidases"/>
    <property type="match status" value="1"/>
</dbReference>
<feature type="domain" description="Cytosol aminopeptidase" evidence="6">
    <location>
        <begin position="306"/>
        <end position="313"/>
    </location>
</feature>
<keyword evidence="2 7" id="KW-0031">Aminopeptidase</keyword>
<evidence type="ECO:0000256" key="3">
    <source>
        <dbReference type="ARBA" id="ARBA00022670"/>
    </source>
</evidence>
<dbReference type="InterPro" id="IPR048816">
    <property type="entry name" value="Peptidase_M17_N_1"/>
</dbReference>
<dbReference type="PANTHER" id="PTHR11963:SF20">
    <property type="entry name" value="PEPTIDASE B"/>
    <property type="match status" value="1"/>
</dbReference>
<reference evidence="8" key="1">
    <citation type="journal article" date="2019" name="Int. J. Syst. Evol. Microbiol.">
        <title>The Global Catalogue of Microorganisms (GCM) 10K type strain sequencing project: providing services to taxonomists for standard genome sequencing and annotation.</title>
        <authorList>
            <consortium name="The Broad Institute Genomics Platform"/>
            <consortium name="The Broad Institute Genome Sequencing Center for Infectious Disease"/>
            <person name="Wu L."/>
            <person name="Ma J."/>
        </authorList>
    </citation>
    <scope>NUCLEOTIDE SEQUENCE [LARGE SCALE GENOMIC DNA]</scope>
    <source>
        <strain evidence="8">CGMCC 1.16275</strain>
    </source>
</reference>
<name>A0ABW2KX78_9PROT</name>
<keyword evidence="3" id="KW-0645">Protease</keyword>
<dbReference type="InterPro" id="IPR000819">
    <property type="entry name" value="Peptidase_M17_C"/>
</dbReference>
<dbReference type="EMBL" id="JBHTCM010000010">
    <property type="protein sequence ID" value="MFC7333797.1"/>
    <property type="molecule type" value="Genomic_DNA"/>
</dbReference>
<dbReference type="InterPro" id="IPR043472">
    <property type="entry name" value="Macro_dom-like"/>
</dbReference>
<organism evidence="7 8">
    <name type="scientific">Rhodocista pekingensis</name>
    <dbReference type="NCBI Taxonomy" id="201185"/>
    <lineage>
        <taxon>Bacteria</taxon>
        <taxon>Pseudomonadati</taxon>
        <taxon>Pseudomonadota</taxon>
        <taxon>Alphaproteobacteria</taxon>
        <taxon>Rhodospirillales</taxon>
        <taxon>Azospirillaceae</taxon>
        <taxon>Rhodocista</taxon>
    </lineage>
</organism>
<evidence type="ECO:0000313" key="8">
    <source>
        <dbReference type="Proteomes" id="UP001596456"/>
    </source>
</evidence>
<dbReference type="PRINTS" id="PR00481">
    <property type="entry name" value="LAMNOPPTDASE"/>
</dbReference>
<proteinExistence type="inferred from homology"/>
<evidence type="ECO:0000259" key="6">
    <source>
        <dbReference type="PROSITE" id="PS00631"/>
    </source>
</evidence>
<comment type="caution">
    <text evidence="7">The sequence shown here is derived from an EMBL/GenBank/DDBJ whole genome shotgun (WGS) entry which is preliminary data.</text>
</comment>
<dbReference type="CDD" id="cd00433">
    <property type="entry name" value="Peptidase_M17"/>
    <property type="match status" value="1"/>
</dbReference>
<dbReference type="InterPro" id="IPR011356">
    <property type="entry name" value="Leucine_aapep/pepB"/>
</dbReference>
<dbReference type="Gene3D" id="3.40.220.10">
    <property type="entry name" value="Leucine Aminopeptidase, subunit E, domain 1"/>
    <property type="match status" value="1"/>
</dbReference>
<evidence type="ECO:0000256" key="4">
    <source>
        <dbReference type="ARBA" id="ARBA00022801"/>
    </source>
</evidence>
<dbReference type="GO" id="GO:0004177">
    <property type="term" value="F:aminopeptidase activity"/>
    <property type="evidence" value="ECO:0007669"/>
    <property type="project" value="UniProtKB-KW"/>
</dbReference>
<dbReference type="PANTHER" id="PTHR11963">
    <property type="entry name" value="LEUCINE AMINOPEPTIDASE-RELATED"/>
    <property type="match status" value="1"/>
</dbReference>